<name>A0AC34FG27_9BILA</name>
<dbReference type="Proteomes" id="UP000887579">
    <property type="component" value="Unplaced"/>
</dbReference>
<organism evidence="1 2">
    <name type="scientific">Panagrolaimus sp. ES5</name>
    <dbReference type="NCBI Taxonomy" id="591445"/>
    <lineage>
        <taxon>Eukaryota</taxon>
        <taxon>Metazoa</taxon>
        <taxon>Ecdysozoa</taxon>
        <taxon>Nematoda</taxon>
        <taxon>Chromadorea</taxon>
        <taxon>Rhabditida</taxon>
        <taxon>Tylenchina</taxon>
        <taxon>Panagrolaimomorpha</taxon>
        <taxon>Panagrolaimoidea</taxon>
        <taxon>Panagrolaimidae</taxon>
        <taxon>Panagrolaimus</taxon>
    </lineage>
</organism>
<protein>
    <submittedName>
        <fullName evidence="2">Serpin domain-containing protein</fullName>
    </submittedName>
</protein>
<reference evidence="2" key="1">
    <citation type="submission" date="2022-11" db="UniProtKB">
        <authorList>
            <consortium name="WormBaseParasite"/>
        </authorList>
    </citation>
    <scope>IDENTIFICATION</scope>
</reference>
<proteinExistence type="predicted"/>
<evidence type="ECO:0000313" key="2">
    <source>
        <dbReference type="WBParaSite" id="ES5_v2.g16318.t1"/>
    </source>
</evidence>
<sequence length="67" mass="7409">MSTTTNKIYGNVIIPEFEVTSSFDLIQALKNLEIKDAFDDLNADLSGISDENLVVEKVIHQALIKVS</sequence>
<dbReference type="WBParaSite" id="ES5_v2.g16318.t1">
    <property type="protein sequence ID" value="ES5_v2.g16318.t1"/>
    <property type="gene ID" value="ES5_v2.g16318"/>
</dbReference>
<evidence type="ECO:0000313" key="1">
    <source>
        <dbReference type="Proteomes" id="UP000887579"/>
    </source>
</evidence>
<accession>A0AC34FG27</accession>